<protein>
    <submittedName>
        <fullName evidence="2">DrmB family protein</fullName>
    </submittedName>
</protein>
<evidence type="ECO:0000259" key="1">
    <source>
        <dbReference type="Pfam" id="PF09369"/>
    </source>
</evidence>
<evidence type="ECO:0000313" key="3">
    <source>
        <dbReference type="Proteomes" id="UP001595872"/>
    </source>
</evidence>
<dbReference type="EMBL" id="JBHSIT010000025">
    <property type="protein sequence ID" value="MFC4914088.1"/>
    <property type="molecule type" value="Genomic_DNA"/>
</dbReference>
<dbReference type="InterPro" id="IPR018973">
    <property type="entry name" value="MZB"/>
</dbReference>
<dbReference type="Pfam" id="PF09369">
    <property type="entry name" value="MZB"/>
    <property type="match status" value="1"/>
</dbReference>
<dbReference type="NCBIfam" id="NF038324">
    <property type="entry name" value="DrmB_fam"/>
    <property type="match status" value="1"/>
</dbReference>
<name>A0ABV9UBU4_9ACTN</name>
<keyword evidence="3" id="KW-1185">Reference proteome</keyword>
<accession>A0ABV9UBU4</accession>
<dbReference type="InterPro" id="IPR047721">
    <property type="entry name" value="DrmB"/>
</dbReference>
<organism evidence="2 3">
    <name type="scientific">Actinomadura gamaensis</name>
    <dbReference type="NCBI Taxonomy" id="1763541"/>
    <lineage>
        <taxon>Bacteria</taxon>
        <taxon>Bacillati</taxon>
        <taxon>Actinomycetota</taxon>
        <taxon>Actinomycetes</taxon>
        <taxon>Streptosporangiales</taxon>
        <taxon>Thermomonosporaceae</taxon>
        <taxon>Actinomadura</taxon>
    </lineage>
</organism>
<comment type="caution">
    <text evidence="2">The sequence shown here is derived from an EMBL/GenBank/DDBJ whole genome shotgun (WGS) entry which is preliminary data.</text>
</comment>
<feature type="domain" description="MrfA-like Zn-binding" evidence="1">
    <location>
        <begin position="458"/>
        <end position="555"/>
    </location>
</feature>
<sequence>MSRPYQELRPSQFVVTFGPGSVVETDSGPVVLKSMDTLFTEITRSPQDFEIIDDRLSRLGLDDARIARIPTNAELGLPADRAIYPTTAFPYWALCARHQPHQVLYEVNNGCPECPPAPTWKSKEKAGREAIRFVLACDGGHLDEVNWHRLVHPKGRCSTRHYLWNGGGRALRLVTLECPRCHTTANFGEAYGRPWPCTGRQPELGGRPASGQANCTRAARILQRGSANLRIGELATALTILDMPARLHNVLGDRELLGALRTLRRRGFLNHETFLEEVAEARIAPDAVQYLSQIPWRDVDRALDQLLGVQRADTVSLRDEELDRLRNAATHGAPPVPHPQLGSPPLFEVRKADIRHVPGPQGRLGLRVAPVSRLRMVMVQTGYRRLDPENGLSVTTSFDWNRTKWYPGIELFGEGVFIDLEDGDLPLTGERVAPWQSRYLASPLNSTLHPAHVWWHTLSHRLLWALSVDSGYSSAAIRERIYLKEENGVVTGSGLLLYTVQPGGDGTMGGLVGLANQFDHVLARALEDVDTCSNDPLCEEAPDVGMDGAACYSCLFASETSCEHRNHGLDRLLLSGNLP</sequence>
<dbReference type="RefSeq" id="WP_378265650.1">
    <property type="nucleotide sequence ID" value="NZ_JBHSIT010000025.1"/>
</dbReference>
<evidence type="ECO:0000313" key="2">
    <source>
        <dbReference type="EMBL" id="MFC4914088.1"/>
    </source>
</evidence>
<reference evidence="3" key="1">
    <citation type="journal article" date="2019" name="Int. J. Syst. Evol. Microbiol.">
        <title>The Global Catalogue of Microorganisms (GCM) 10K type strain sequencing project: providing services to taxonomists for standard genome sequencing and annotation.</title>
        <authorList>
            <consortium name="The Broad Institute Genomics Platform"/>
            <consortium name="The Broad Institute Genome Sequencing Center for Infectious Disease"/>
            <person name="Wu L."/>
            <person name="Ma J."/>
        </authorList>
    </citation>
    <scope>NUCLEOTIDE SEQUENCE [LARGE SCALE GENOMIC DNA]</scope>
    <source>
        <strain evidence="3">KLKA75</strain>
    </source>
</reference>
<dbReference type="Proteomes" id="UP001595872">
    <property type="component" value="Unassembled WGS sequence"/>
</dbReference>
<gene>
    <name evidence="2" type="primary">drmB</name>
    <name evidence="2" type="ORF">ACFPCY_42870</name>
</gene>
<proteinExistence type="predicted"/>